<dbReference type="Pfam" id="PF12770">
    <property type="entry name" value="CHAT"/>
    <property type="match status" value="1"/>
</dbReference>
<dbReference type="InterPro" id="IPR011990">
    <property type="entry name" value="TPR-like_helical_dom_sf"/>
</dbReference>
<proteinExistence type="predicted"/>
<dbReference type="KEGG" id="sphu:SPPYR_3383"/>
<dbReference type="Pfam" id="PF13374">
    <property type="entry name" value="TPR_10"/>
    <property type="match status" value="2"/>
</dbReference>
<accession>A0A1Y5PWW7</accession>
<keyword evidence="1" id="KW-0677">Repeat</keyword>
<evidence type="ECO:0000313" key="5">
    <source>
        <dbReference type="EMBL" id="SBV34498.1"/>
    </source>
</evidence>
<dbReference type="Pfam" id="PF13424">
    <property type="entry name" value="TPR_12"/>
    <property type="match status" value="4"/>
</dbReference>
<dbReference type="EMBL" id="LT598653">
    <property type="protein sequence ID" value="SBV34498.1"/>
    <property type="molecule type" value="Genomic_DNA"/>
</dbReference>
<dbReference type="InterPro" id="IPR024983">
    <property type="entry name" value="CHAT_dom"/>
</dbReference>
<feature type="domain" description="CHAT" evidence="4">
    <location>
        <begin position="914"/>
        <end position="1248"/>
    </location>
</feature>
<dbReference type="PANTHER" id="PTHR45641:SF19">
    <property type="entry name" value="NEPHROCYSTIN-3"/>
    <property type="match status" value="1"/>
</dbReference>
<keyword evidence="3" id="KW-0732">Signal</keyword>
<feature type="signal peptide" evidence="3">
    <location>
        <begin position="1"/>
        <end position="20"/>
    </location>
</feature>
<dbReference type="Gene3D" id="1.25.40.10">
    <property type="entry name" value="Tetratricopeptide repeat domain"/>
    <property type="match status" value="4"/>
</dbReference>
<dbReference type="InterPro" id="IPR019734">
    <property type="entry name" value="TPR_rpt"/>
</dbReference>
<dbReference type="SUPFAM" id="SSF48452">
    <property type="entry name" value="TPR-like"/>
    <property type="match status" value="5"/>
</dbReference>
<feature type="chain" id="PRO_5013028945" evidence="3">
    <location>
        <begin position="21"/>
        <end position="1252"/>
    </location>
</feature>
<name>A0A1Y5PWW7_9SPHN</name>
<evidence type="ECO:0000256" key="3">
    <source>
        <dbReference type="SAM" id="SignalP"/>
    </source>
</evidence>
<protein>
    <submittedName>
        <fullName evidence="5">Putative Tetratricopeptide TPR_2 repeat protein</fullName>
    </submittedName>
</protein>
<evidence type="ECO:0000256" key="2">
    <source>
        <dbReference type="ARBA" id="ARBA00022803"/>
    </source>
</evidence>
<sequence length="1252" mass="132994">MLRVVHCLCWLACIAMTVQAGALRAQVAAPADGAAIQALVAARKYPEAETILRGRLKAHEAAGTTDSAAAAGDAETLAFVLLMTKRAGEAEPLIRAAVRTRERLGDDRATGRSLNRLASILLERRDHAEAEAAAGRAIDLLAAPGPADDRLIAAWGNLGRILEARDRLPEAIIAYDRGIAAGRAMPGEGDAVVAALQLLRADAETALSAYRERTAAQRRKVAAAAETTAPDSPETAKELYLLSLYLARQGEIDEASTTAEEAYAIQARTLGRDHADTRASLYQLAAMLRREAEMRPAAGTAPPAHADAALSADSDEEIRRLIDRGIFVRAEAAVRARMARRAADAGPAAAATDKELLANILYLTGRADTAETLMRDAVAIRERLGDAKARSAALRRLALVLSARGRYGAAESHARHAIELVEPLDGEGRSLSAAWGTLGEILAGQRRRAEASAALQKAIDHGKAALGDEDPFVVEEYNGFALNLEEMGDVAGAEAIYRRNLDILVRTKGRGSLETARTLALLSNNLDRQDKALEAEVRLRQAIAIRERHLGPGNPDTLRSLGNLVGLLTRGGKYDEASALQARVIALRSALPERNREESIGDLGRMGAILTKQGKHDEAIAYQRRALAFATDTLDPGHPYVAIASMALARSLARKAPESEEYVALIRSAVARARDERTRVLSAADVSGATAGERAVAAAISDDDWSGRPGAGVFALALTLNANHATVVRSKEDALRAESFRIAQDSASSAATRALAGIVAREALGDTPLARLVRRQQDIASEIRDLNRTLGAAMIGAPGAAADAKDRIGTLGRELAGVEARLRRAHPDYARLAVPQSLSEDEVRRRLRPGEALLLVTEGELYDFTFVVTPQGAGWNAVPRLQSYLRGTIEAFRCEVDPQTCSGIWTASPLFERRYAWDLYRFLVQPHEDLLGDVKTLYVTTSGPLADLPFAAFITAEPQGEDTGTALAATPWLGDRFAIVNLPSVESLRIGRQQPAKRGTLPFIGYGAPALAEVGGKRAVNADLSPQAGAAGPALADPARLRALRSLPGTEVELNAMARILGADTASIHLGRDATEAAVRTDGRLRDARIVAFATHGVLPGEIEGFAEPGLIFTPPERATTADDGILTAAEAAELDLAAEWIILSACNTGTTQGAGGGQALSALARSFLYAGADALLASRWRVDDKVTAALTVETLRSAKRNPGAGKARALQSAMRAIRTGKREDGSAVEGWTSDWAHPAAWAPFTLIATGD</sequence>
<gene>
    <name evidence="5" type="ORF">SPPYR_3383</name>
</gene>
<organism evidence="5">
    <name type="scientific">uncultured Sphingopyxis sp</name>
    <dbReference type="NCBI Taxonomy" id="310581"/>
    <lineage>
        <taxon>Bacteria</taxon>
        <taxon>Pseudomonadati</taxon>
        <taxon>Pseudomonadota</taxon>
        <taxon>Alphaproteobacteria</taxon>
        <taxon>Sphingomonadales</taxon>
        <taxon>Sphingomonadaceae</taxon>
        <taxon>Sphingopyxis</taxon>
        <taxon>environmental samples</taxon>
    </lineage>
</organism>
<evidence type="ECO:0000256" key="1">
    <source>
        <dbReference type="ARBA" id="ARBA00022737"/>
    </source>
</evidence>
<dbReference type="RefSeq" id="WP_295321487.1">
    <property type="nucleotide sequence ID" value="NZ_LT598653.1"/>
</dbReference>
<keyword evidence="2" id="KW-0802">TPR repeat</keyword>
<dbReference type="SMART" id="SM00028">
    <property type="entry name" value="TPR"/>
    <property type="match status" value="8"/>
</dbReference>
<dbReference type="AlphaFoldDB" id="A0A1Y5PWW7"/>
<reference evidence="5" key="1">
    <citation type="submission" date="2016-03" db="EMBL/GenBank/DDBJ databases">
        <authorList>
            <person name="Ploux O."/>
        </authorList>
    </citation>
    <scope>NUCLEOTIDE SEQUENCE</scope>
    <source>
        <strain evidence="5">UC10</strain>
    </source>
</reference>
<dbReference type="PANTHER" id="PTHR45641">
    <property type="entry name" value="TETRATRICOPEPTIDE REPEAT PROTEIN (AFU_ORTHOLOGUE AFUA_6G03870)"/>
    <property type="match status" value="1"/>
</dbReference>
<evidence type="ECO:0000259" key="4">
    <source>
        <dbReference type="Pfam" id="PF12770"/>
    </source>
</evidence>